<organism evidence="3 4">
    <name type="scientific">Variovorax terrae</name>
    <dbReference type="NCBI Taxonomy" id="2923278"/>
    <lineage>
        <taxon>Bacteria</taxon>
        <taxon>Pseudomonadati</taxon>
        <taxon>Pseudomonadota</taxon>
        <taxon>Betaproteobacteria</taxon>
        <taxon>Burkholderiales</taxon>
        <taxon>Comamonadaceae</taxon>
        <taxon>Variovorax</taxon>
    </lineage>
</organism>
<dbReference type="InterPro" id="IPR013766">
    <property type="entry name" value="Thioredoxin_domain"/>
</dbReference>
<protein>
    <submittedName>
        <fullName evidence="3">TlpA family protein disulfide reductase</fullName>
    </submittedName>
</protein>
<name>A0A9X1VXN7_9BURK</name>
<dbReference type="PANTHER" id="PTHR42852:SF17">
    <property type="entry name" value="THIOREDOXIN-LIKE PROTEIN HI_1115"/>
    <property type="match status" value="1"/>
</dbReference>
<dbReference type="Gene3D" id="3.40.30.10">
    <property type="entry name" value="Glutaredoxin"/>
    <property type="match status" value="1"/>
</dbReference>
<reference evidence="3" key="1">
    <citation type="submission" date="2022-03" db="EMBL/GenBank/DDBJ databases">
        <authorList>
            <person name="Woo C.Y."/>
        </authorList>
    </citation>
    <scope>NUCLEOTIDE SEQUENCE</scope>
    <source>
        <strain evidence="3">CYS-02</strain>
    </source>
</reference>
<evidence type="ECO:0000313" key="3">
    <source>
        <dbReference type="EMBL" id="MCJ0763892.1"/>
    </source>
</evidence>
<comment type="caution">
    <text evidence="3">The sequence shown here is derived from an EMBL/GenBank/DDBJ whole genome shotgun (WGS) entry which is preliminary data.</text>
</comment>
<dbReference type="SUPFAM" id="SSF52833">
    <property type="entry name" value="Thioredoxin-like"/>
    <property type="match status" value="1"/>
</dbReference>
<evidence type="ECO:0000256" key="1">
    <source>
        <dbReference type="ARBA" id="ARBA00023284"/>
    </source>
</evidence>
<dbReference type="PROSITE" id="PS51352">
    <property type="entry name" value="THIOREDOXIN_2"/>
    <property type="match status" value="1"/>
</dbReference>
<dbReference type="PROSITE" id="PS51318">
    <property type="entry name" value="TAT"/>
    <property type="match status" value="1"/>
</dbReference>
<keyword evidence="4" id="KW-1185">Reference proteome</keyword>
<dbReference type="Pfam" id="PF00578">
    <property type="entry name" value="AhpC-TSA"/>
    <property type="match status" value="1"/>
</dbReference>
<dbReference type="PANTHER" id="PTHR42852">
    <property type="entry name" value="THIOL:DISULFIDE INTERCHANGE PROTEIN DSBE"/>
    <property type="match status" value="1"/>
</dbReference>
<keyword evidence="1" id="KW-0676">Redox-active center</keyword>
<dbReference type="AlphaFoldDB" id="A0A9X1VXN7"/>
<dbReference type="GO" id="GO:0016209">
    <property type="term" value="F:antioxidant activity"/>
    <property type="evidence" value="ECO:0007669"/>
    <property type="project" value="InterPro"/>
</dbReference>
<dbReference type="GO" id="GO:0015036">
    <property type="term" value="F:disulfide oxidoreductase activity"/>
    <property type="evidence" value="ECO:0007669"/>
    <property type="project" value="UniProtKB-ARBA"/>
</dbReference>
<dbReference type="PROSITE" id="PS00194">
    <property type="entry name" value="THIOREDOXIN_1"/>
    <property type="match status" value="1"/>
</dbReference>
<dbReference type="CDD" id="cd02966">
    <property type="entry name" value="TlpA_like_family"/>
    <property type="match status" value="1"/>
</dbReference>
<proteinExistence type="predicted"/>
<dbReference type="InterPro" id="IPR050553">
    <property type="entry name" value="Thioredoxin_ResA/DsbE_sf"/>
</dbReference>
<dbReference type="Proteomes" id="UP001139447">
    <property type="component" value="Unassembled WGS sequence"/>
</dbReference>
<gene>
    <name evidence="3" type="ORF">MMF98_11810</name>
</gene>
<evidence type="ECO:0000259" key="2">
    <source>
        <dbReference type="PROSITE" id="PS51352"/>
    </source>
</evidence>
<dbReference type="InterPro" id="IPR000866">
    <property type="entry name" value="AhpC/TSA"/>
</dbReference>
<dbReference type="RefSeq" id="WP_243306468.1">
    <property type="nucleotide sequence ID" value="NZ_JALGBI010000001.1"/>
</dbReference>
<dbReference type="EMBL" id="JALGBI010000001">
    <property type="protein sequence ID" value="MCJ0763892.1"/>
    <property type="molecule type" value="Genomic_DNA"/>
</dbReference>
<evidence type="ECO:0000313" key="4">
    <source>
        <dbReference type="Proteomes" id="UP001139447"/>
    </source>
</evidence>
<dbReference type="InterPro" id="IPR017937">
    <property type="entry name" value="Thioredoxin_CS"/>
</dbReference>
<dbReference type="InterPro" id="IPR036249">
    <property type="entry name" value="Thioredoxin-like_sf"/>
</dbReference>
<feature type="domain" description="Thioredoxin" evidence="2">
    <location>
        <begin position="34"/>
        <end position="174"/>
    </location>
</feature>
<accession>A0A9X1VXN7</accession>
<dbReference type="InterPro" id="IPR006311">
    <property type="entry name" value="TAT_signal"/>
</dbReference>
<sequence>MPERERRILLRQLALLGAAAVCPAWAAGFEAVPWPKGQRAPALDAVDLDGRRWRLDALRGRAVLLNFWASWCEPCRAEMPTLQQLAELYGADRLVVLAINFKESAAKAAQFARSTGLGLPVLLDPAGAAARQWGVRIFPTTVLIDAAGRPRQRVQGEVDWTSQEAARWVEPLMRP</sequence>